<feature type="coiled-coil region" evidence="1">
    <location>
        <begin position="95"/>
        <end position="136"/>
    </location>
</feature>
<dbReference type="AlphaFoldDB" id="A0AAV5V7L0"/>
<evidence type="ECO:0000313" key="2">
    <source>
        <dbReference type="EMBL" id="GMT15454.1"/>
    </source>
</evidence>
<dbReference type="PANTHER" id="PTHR36936:SF3">
    <property type="entry name" value="PROTEIN CBG26223"/>
    <property type="match status" value="1"/>
</dbReference>
<dbReference type="SUPFAM" id="SSF57667">
    <property type="entry name" value="beta-beta-alpha zinc fingers"/>
    <property type="match status" value="1"/>
</dbReference>
<name>A0AAV5V7L0_9BILA</name>
<sequence length="369" mass="42138">LFRVYYRGMVKDVSIEGAPREFEIRAEPSSIWYRQTANGEKTGPFTVDQVLMWYDLHQILISAQFSFDDGHNWKSIVELLRTNSPSQPFVEINETQNARKMVSDARLEVHELEKQVEIMKEKLIEEEKLLEKMRRMDKLIDSGFTKEDYEEFLENGVNAATVGPNDLPPFDGTFTLFRFDNGEIWPIGGVDPFADLDPLNATSIKLHGDVTILSSELANLINVRGREKLANTTRACIDSESRLCKLCNIEIVAVYSFIQHITGRKHVNNMKEKNILYGADSYNFWKEVIEFSRIDQGEQKHDEKATSVSPNNLPSFDGKFTLFRFENEEIRPIDGVDPFADIDPLNATSSTLRGDVTIQSCELANLLNI</sequence>
<dbReference type="PANTHER" id="PTHR36936">
    <property type="entry name" value="PROTEIN CBG25168"/>
    <property type="match status" value="1"/>
</dbReference>
<evidence type="ECO:0000313" key="3">
    <source>
        <dbReference type="Proteomes" id="UP001432322"/>
    </source>
</evidence>
<keyword evidence="3" id="KW-1185">Reference proteome</keyword>
<proteinExistence type="predicted"/>
<organism evidence="2 3">
    <name type="scientific">Pristionchus fissidentatus</name>
    <dbReference type="NCBI Taxonomy" id="1538716"/>
    <lineage>
        <taxon>Eukaryota</taxon>
        <taxon>Metazoa</taxon>
        <taxon>Ecdysozoa</taxon>
        <taxon>Nematoda</taxon>
        <taxon>Chromadorea</taxon>
        <taxon>Rhabditida</taxon>
        <taxon>Rhabditina</taxon>
        <taxon>Diplogasteromorpha</taxon>
        <taxon>Diplogasteroidea</taxon>
        <taxon>Neodiplogasteridae</taxon>
        <taxon>Pristionchus</taxon>
    </lineage>
</organism>
<comment type="caution">
    <text evidence="2">The sequence shown here is derived from an EMBL/GenBank/DDBJ whole genome shotgun (WGS) entry which is preliminary data.</text>
</comment>
<protein>
    <recommendedName>
        <fullName evidence="4">GYF domain-containing protein</fullName>
    </recommendedName>
</protein>
<feature type="non-terminal residue" evidence="2">
    <location>
        <position position="369"/>
    </location>
</feature>
<evidence type="ECO:0008006" key="4">
    <source>
        <dbReference type="Google" id="ProtNLM"/>
    </source>
</evidence>
<dbReference type="EMBL" id="BTSY01000002">
    <property type="protein sequence ID" value="GMT15454.1"/>
    <property type="molecule type" value="Genomic_DNA"/>
</dbReference>
<keyword evidence="1" id="KW-0175">Coiled coil</keyword>
<evidence type="ECO:0000256" key="1">
    <source>
        <dbReference type="SAM" id="Coils"/>
    </source>
</evidence>
<feature type="non-terminal residue" evidence="2">
    <location>
        <position position="1"/>
    </location>
</feature>
<dbReference type="InterPro" id="IPR036236">
    <property type="entry name" value="Znf_C2H2_sf"/>
</dbReference>
<dbReference type="Proteomes" id="UP001432322">
    <property type="component" value="Unassembled WGS sequence"/>
</dbReference>
<gene>
    <name evidence="2" type="ORF">PFISCL1PPCAC_6751</name>
</gene>
<reference evidence="2" key="1">
    <citation type="submission" date="2023-10" db="EMBL/GenBank/DDBJ databases">
        <title>Genome assembly of Pristionchus species.</title>
        <authorList>
            <person name="Yoshida K."/>
            <person name="Sommer R.J."/>
        </authorList>
    </citation>
    <scope>NUCLEOTIDE SEQUENCE</scope>
    <source>
        <strain evidence="2">RS5133</strain>
    </source>
</reference>
<accession>A0AAV5V7L0</accession>